<evidence type="ECO:0000259" key="2">
    <source>
        <dbReference type="Pfam" id="PF04773"/>
    </source>
</evidence>
<dbReference type="FunFam" id="2.60.120.1440:FF:000001">
    <property type="entry name" value="Putative anti-sigma factor"/>
    <property type="match status" value="1"/>
</dbReference>
<feature type="domain" description="Protein FecR C-terminal" evidence="3">
    <location>
        <begin position="329"/>
        <end position="396"/>
    </location>
</feature>
<dbReference type="PANTHER" id="PTHR30273:SF2">
    <property type="entry name" value="PROTEIN FECR"/>
    <property type="match status" value="1"/>
</dbReference>
<dbReference type="AlphaFoldDB" id="A0A562SIJ4"/>
<comment type="caution">
    <text evidence="4">The sequence shown here is derived from an EMBL/GenBank/DDBJ whole genome shotgun (WGS) entry which is preliminary data.</text>
</comment>
<dbReference type="InterPro" id="IPR006860">
    <property type="entry name" value="FecR"/>
</dbReference>
<dbReference type="Pfam" id="PF16344">
    <property type="entry name" value="FecR_C"/>
    <property type="match status" value="1"/>
</dbReference>
<organism evidence="4 5">
    <name type="scientific">Chitinophaga japonensis</name>
    <name type="common">Flexibacter japonensis</name>
    <dbReference type="NCBI Taxonomy" id="104662"/>
    <lineage>
        <taxon>Bacteria</taxon>
        <taxon>Pseudomonadati</taxon>
        <taxon>Bacteroidota</taxon>
        <taxon>Chitinophagia</taxon>
        <taxon>Chitinophagales</taxon>
        <taxon>Chitinophagaceae</taxon>
        <taxon>Chitinophaga</taxon>
    </lineage>
</organism>
<proteinExistence type="predicted"/>
<evidence type="ECO:0000313" key="5">
    <source>
        <dbReference type="Proteomes" id="UP000316778"/>
    </source>
</evidence>
<dbReference type="Pfam" id="PF04773">
    <property type="entry name" value="FecR"/>
    <property type="match status" value="1"/>
</dbReference>
<reference evidence="4 5" key="1">
    <citation type="journal article" date="2013" name="Stand. Genomic Sci.">
        <title>Genomic Encyclopedia of Type Strains, Phase I: The one thousand microbial genomes (KMG-I) project.</title>
        <authorList>
            <person name="Kyrpides N.C."/>
            <person name="Woyke T."/>
            <person name="Eisen J.A."/>
            <person name="Garrity G."/>
            <person name="Lilburn T.G."/>
            <person name="Beck B.J."/>
            <person name="Whitman W.B."/>
            <person name="Hugenholtz P."/>
            <person name="Klenk H.P."/>
        </authorList>
    </citation>
    <scope>NUCLEOTIDE SEQUENCE [LARGE SCALE GENOMIC DNA]</scope>
    <source>
        <strain evidence="4 5">DSM 13484</strain>
    </source>
</reference>
<gene>
    <name evidence="4" type="ORF">LX66_5614</name>
</gene>
<feature type="domain" description="FecR protein" evidence="2">
    <location>
        <begin position="192"/>
        <end position="287"/>
    </location>
</feature>
<dbReference type="PANTHER" id="PTHR30273">
    <property type="entry name" value="PERIPLASMIC SIGNAL SENSOR AND SIGMA FACTOR ACTIVATOR FECR-RELATED"/>
    <property type="match status" value="1"/>
</dbReference>
<name>A0A562SIJ4_CHIJA</name>
<accession>A0A562SIJ4</accession>
<dbReference type="InterPro" id="IPR032508">
    <property type="entry name" value="FecR_C"/>
</dbReference>
<evidence type="ECO:0000259" key="3">
    <source>
        <dbReference type="Pfam" id="PF16344"/>
    </source>
</evidence>
<sequence>MINRVMDQQTFATLLEKYLSEDLSREETARLLDSLQDDAMRRQWEEAVTALLENKAVHGLSDPGRMQAIREAILAREAGVPVPARTPFLKKLWPYAAAAAVIALAVTGMLYFSRPAAPGHLPADTKAALAGMRPGGNKAVLTLADGSQITLDSVGNGAIASQGNVQVIKLNSGQLAYKAGKGENGAALRYNTLSTPRGGQFRIVLPDGSKVWLNAASSLRFPTAFSGKAREVQLTGEAYFEIAKDPAMPFEVKVNDMAVQVLGTHFNVMAYPDEHSIRTTLLEGAVRVQHAGEHIRLQPGEQAQLSSAGKMTVNKSVDIEGVMAWKNGYFNFDREPLEGVIRQIGRWYDVEITYEGNIPYREFGGKIARGSSITEVLKILELSGVHYRVEDRKIVITP</sequence>
<protein>
    <submittedName>
        <fullName evidence="4">FecR family protein</fullName>
    </submittedName>
</protein>
<dbReference type="Gene3D" id="3.55.50.30">
    <property type="match status" value="1"/>
</dbReference>
<keyword evidence="1" id="KW-1133">Transmembrane helix</keyword>
<dbReference type="EMBL" id="VLLG01000008">
    <property type="protein sequence ID" value="TWI81008.1"/>
    <property type="molecule type" value="Genomic_DNA"/>
</dbReference>
<dbReference type="InterPro" id="IPR012373">
    <property type="entry name" value="Ferrdict_sens_TM"/>
</dbReference>
<feature type="transmembrane region" description="Helical" evidence="1">
    <location>
        <begin position="92"/>
        <end position="112"/>
    </location>
</feature>
<dbReference type="GO" id="GO:0016989">
    <property type="term" value="F:sigma factor antagonist activity"/>
    <property type="evidence" value="ECO:0007669"/>
    <property type="project" value="TreeGrafter"/>
</dbReference>
<dbReference type="Proteomes" id="UP000316778">
    <property type="component" value="Unassembled WGS sequence"/>
</dbReference>
<dbReference type="Gene3D" id="2.60.120.1440">
    <property type="match status" value="1"/>
</dbReference>
<keyword evidence="5" id="KW-1185">Reference proteome</keyword>
<keyword evidence="1" id="KW-0472">Membrane</keyword>
<evidence type="ECO:0000256" key="1">
    <source>
        <dbReference type="SAM" id="Phobius"/>
    </source>
</evidence>
<keyword evidence="1" id="KW-0812">Transmembrane</keyword>
<evidence type="ECO:0000313" key="4">
    <source>
        <dbReference type="EMBL" id="TWI81008.1"/>
    </source>
</evidence>